<protein>
    <recommendedName>
        <fullName evidence="1">PRELI/MSF1 domain-containing protein</fullName>
    </recommendedName>
</protein>
<feature type="domain" description="PRELI/MSF1" evidence="1">
    <location>
        <begin position="1"/>
        <end position="65"/>
    </location>
</feature>
<dbReference type="GeneTree" id="ENSGT00970000197036"/>
<dbReference type="Proteomes" id="UP000314981">
    <property type="component" value="Chromosome 4"/>
</dbReference>
<organism evidence="2 4">
    <name type="scientific">Bos indicus x Bos taurus</name>
    <name type="common">Hybrid cattle</name>
    <dbReference type="NCBI Taxonomy" id="30522"/>
    <lineage>
        <taxon>Eukaryota</taxon>
        <taxon>Metazoa</taxon>
        <taxon>Chordata</taxon>
        <taxon>Craniata</taxon>
        <taxon>Vertebrata</taxon>
        <taxon>Euteleostomi</taxon>
        <taxon>Mammalia</taxon>
        <taxon>Eutheria</taxon>
        <taxon>Laurasiatheria</taxon>
        <taxon>Artiodactyla</taxon>
        <taxon>Ruminantia</taxon>
        <taxon>Pecora</taxon>
        <taxon>Bovidae</taxon>
        <taxon>Bovinae</taxon>
        <taxon>Bos</taxon>
    </lineage>
</organism>
<sequence>IKIWTLEHVFDHPWEIVTTATTQKYPNPVNLSGLLSIVKFIIGAPRTKTYVFPGFYKLTVYLFVI</sequence>
<dbReference type="Ensembl" id="ENSBIXT00005040569.1">
    <property type="protein sequence ID" value="ENSBIXP00005025037.1"/>
    <property type="gene ID" value="ENSBIXG00005027570.1"/>
</dbReference>
<reference evidence="3 4" key="1">
    <citation type="submission" date="2018-11" db="EMBL/GenBank/DDBJ databases">
        <title>Haplotype-resolved cattle genomes.</title>
        <authorList>
            <person name="Low W.Y."/>
            <person name="Tearle R."/>
            <person name="Bickhart D.M."/>
            <person name="Rosen B.D."/>
            <person name="Koren S."/>
            <person name="Rhie A."/>
            <person name="Hiendleder S."/>
            <person name="Phillippy A.M."/>
            <person name="Smith T.P.L."/>
            <person name="Williams J.L."/>
        </authorList>
    </citation>
    <scope>NUCLEOTIDE SEQUENCE [LARGE SCALE GENOMIC DNA]</scope>
</reference>
<dbReference type="PROSITE" id="PS50904">
    <property type="entry name" value="PRELI_MSF1"/>
    <property type="match status" value="1"/>
</dbReference>
<keyword evidence="3" id="KW-1185">Reference proteome</keyword>
<dbReference type="STRING" id="30522.A0A4W2H4Q8"/>
<evidence type="ECO:0000259" key="1">
    <source>
        <dbReference type="PROSITE" id="PS50904"/>
    </source>
</evidence>
<evidence type="ECO:0000313" key="4">
    <source>
        <dbReference type="Proteomes" id="UP000429181"/>
    </source>
</evidence>
<evidence type="ECO:0000313" key="3">
    <source>
        <dbReference type="Proteomes" id="UP000314981"/>
    </source>
</evidence>
<dbReference type="AlphaFoldDB" id="A0A4W2H4Q8"/>
<dbReference type="InterPro" id="IPR006797">
    <property type="entry name" value="PRELI/MSF1_dom"/>
</dbReference>
<evidence type="ECO:0000313" key="2">
    <source>
        <dbReference type="Ensembl" id="ENSBIXP00005025037.1"/>
    </source>
</evidence>
<dbReference type="Ensembl" id="ENSBIXT00000052603.1">
    <property type="protein sequence ID" value="ENSBIXP00000043889.1"/>
    <property type="gene ID" value="ENSBIXG00000028067.1"/>
</dbReference>
<accession>A0A4W2H4Q8</accession>
<reference evidence="2" key="2">
    <citation type="submission" date="2025-05" db="UniProtKB">
        <authorList>
            <consortium name="Ensembl"/>
        </authorList>
    </citation>
    <scope>IDENTIFICATION</scope>
</reference>
<dbReference type="Proteomes" id="UP000429181">
    <property type="component" value="Chromosome 4"/>
</dbReference>
<name>A0A4W2H4Q8_BOBOX</name>
<proteinExistence type="predicted"/>